<feature type="signal peptide" evidence="4">
    <location>
        <begin position="1"/>
        <end position="23"/>
    </location>
</feature>
<dbReference type="RefSeq" id="WP_037253587.1">
    <property type="nucleotide sequence ID" value="NZ_QHKI01000003.1"/>
</dbReference>
<gene>
    <name evidence="7" type="ORF">DMH04_06555</name>
</gene>
<dbReference type="Proteomes" id="UP000287547">
    <property type="component" value="Unassembled WGS sequence"/>
</dbReference>
<sequence>MKRIVVTVVAAGLALSSATLANAAPKQPDFQPDPIPWGKCANARLQEAGAECGLLEVPLDYAKPDGKKIKIAVSRIKHKVADDKFQGVMLANPGGPGGSGLGLARLGGAVPNKAGDAYDWIGFDPRGVGSSEPQVSCDGNYFGYNRPYYVPVNSELEQAWLKRAKDYANACDAANGELLDHLKTTDNANDMESIRKALGQEQINFYGFSYGTYLGQVYSTLYPERVRRMVFDGTVDPRRVWYDANLDQDIAFDRNIKVYFDWIAKNNDTYKLGTSGAEVEKLYYAKQNELRQKPADGIIGPDEWTDAFLQAGYYVYGWADIASAFAAYVHNGDIKPIKALYDASNGQGPGADNGYAIYLATQCTDVQWPKSWTKWKVDNWLTHYRAPFETWGNAWFNAPCLNWGAKAGKPVKIDGRKVPSLLLIGETLDAATPYEGGLEVRSRYPNSALIEGVGGTTHSGSLSGVACTDNAIADYLATGKLPERKSGRRSDLQCDPVPAPAPAAAAKVAASGGASRALISAGASRMLVRR</sequence>
<dbReference type="AlphaFoldDB" id="A0A428ZP10"/>
<comment type="similarity">
    <text evidence="1">Belongs to the peptidase S33 family.</text>
</comment>
<dbReference type="InterPro" id="IPR000073">
    <property type="entry name" value="AB_hydrolase_1"/>
</dbReference>
<organism evidence="7 8">
    <name type="scientific">Kibdelosporangium aridum</name>
    <dbReference type="NCBI Taxonomy" id="2030"/>
    <lineage>
        <taxon>Bacteria</taxon>
        <taxon>Bacillati</taxon>
        <taxon>Actinomycetota</taxon>
        <taxon>Actinomycetes</taxon>
        <taxon>Pseudonocardiales</taxon>
        <taxon>Pseudonocardiaceae</taxon>
        <taxon>Kibdelosporangium</taxon>
    </lineage>
</organism>
<dbReference type="OrthoDB" id="4498590at2"/>
<dbReference type="PANTHER" id="PTHR43248">
    <property type="entry name" value="2-SUCCINYL-6-HYDROXY-2,4-CYCLOHEXADIENE-1-CARBOXYLATE SYNTHASE"/>
    <property type="match status" value="1"/>
</dbReference>
<dbReference type="InterPro" id="IPR029058">
    <property type="entry name" value="AB_hydrolase_fold"/>
</dbReference>
<evidence type="ECO:0000256" key="1">
    <source>
        <dbReference type="ARBA" id="ARBA00010088"/>
    </source>
</evidence>
<dbReference type="EMBL" id="QHKI01000003">
    <property type="protein sequence ID" value="RSM89794.1"/>
    <property type="molecule type" value="Genomic_DNA"/>
</dbReference>
<protein>
    <submittedName>
        <fullName evidence="7">Alpha/beta hydrolase</fullName>
    </submittedName>
</protein>
<name>A0A428ZP10_KIBAR</name>
<dbReference type="Pfam" id="PF08386">
    <property type="entry name" value="Abhydrolase_4"/>
    <property type="match status" value="1"/>
</dbReference>
<dbReference type="InterPro" id="IPR051601">
    <property type="entry name" value="Serine_prot/Carboxylest_S33"/>
</dbReference>
<keyword evidence="2 4" id="KW-0732">Signal</keyword>
<dbReference type="InterPro" id="IPR013595">
    <property type="entry name" value="Pept_S33_TAP-like_C"/>
</dbReference>
<evidence type="ECO:0000256" key="3">
    <source>
        <dbReference type="ARBA" id="ARBA00022801"/>
    </source>
</evidence>
<dbReference type="GO" id="GO:0016787">
    <property type="term" value="F:hydrolase activity"/>
    <property type="evidence" value="ECO:0007669"/>
    <property type="project" value="UniProtKB-KW"/>
</dbReference>
<reference evidence="7 8" key="1">
    <citation type="submission" date="2018-05" db="EMBL/GenBank/DDBJ databases">
        <title>Evolution of GPA BGCs.</title>
        <authorList>
            <person name="Waglechner N."/>
            <person name="Wright G.D."/>
        </authorList>
    </citation>
    <scope>NUCLEOTIDE SEQUENCE [LARGE SCALE GENOMIC DNA]</scope>
    <source>
        <strain evidence="7 8">A82846</strain>
    </source>
</reference>
<keyword evidence="3 7" id="KW-0378">Hydrolase</keyword>
<feature type="domain" description="AB hydrolase-1" evidence="5">
    <location>
        <begin position="88"/>
        <end position="268"/>
    </location>
</feature>
<comment type="caution">
    <text evidence="7">The sequence shown here is derived from an EMBL/GenBank/DDBJ whole genome shotgun (WGS) entry which is preliminary data.</text>
</comment>
<dbReference type="PANTHER" id="PTHR43248:SF29">
    <property type="entry name" value="TRIPEPTIDYL AMINOPEPTIDASE"/>
    <property type="match status" value="1"/>
</dbReference>
<evidence type="ECO:0000256" key="4">
    <source>
        <dbReference type="SAM" id="SignalP"/>
    </source>
</evidence>
<evidence type="ECO:0000259" key="5">
    <source>
        <dbReference type="Pfam" id="PF00561"/>
    </source>
</evidence>
<evidence type="ECO:0000313" key="7">
    <source>
        <dbReference type="EMBL" id="RSM89794.1"/>
    </source>
</evidence>
<feature type="domain" description="Peptidase S33 tripeptidyl aminopeptidase-like C-terminal" evidence="6">
    <location>
        <begin position="388"/>
        <end position="484"/>
    </location>
</feature>
<accession>A0A428ZP10</accession>
<feature type="chain" id="PRO_5019223637" evidence="4">
    <location>
        <begin position="24"/>
        <end position="530"/>
    </location>
</feature>
<dbReference type="SUPFAM" id="SSF53474">
    <property type="entry name" value="alpha/beta-Hydrolases"/>
    <property type="match status" value="1"/>
</dbReference>
<evidence type="ECO:0000259" key="6">
    <source>
        <dbReference type="Pfam" id="PF08386"/>
    </source>
</evidence>
<dbReference type="Pfam" id="PF00561">
    <property type="entry name" value="Abhydrolase_1"/>
    <property type="match status" value="1"/>
</dbReference>
<evidence type="ECO:0000313" key="8">
    <source>
        <dbReference type="Proteomes" id="UP000287547"/>
    </source>
</evidence>
<evidence type="ECO:0000256" key="2">
    <source>
        <dbReference type="ARBA" id="ARBA00022729"/>
    </source>
</evidence>
<proteinExistence type="inferred from homology"/>
<dbReference type="Gene3D" id="3.40.50.1820">
    <property type="entry name" value="alpha/beta hydrolase"/>
    <property type="match status" value="1"/>
</dbReference>